<dbReference type="RefSeq" id="WP_046145725.1">
    <property type="nucleotide sequence ID" value="NZ_KQ033912.1"/>
</dbReference>
<dbReference type="SUPFAM" id="SSF48452">
    <property type="entry name" value="TPR-like"/>
    <property type="match status" value="1"/>
</dbReference>
<evidence type="ECO:0000256" key="3">
    <source>
        <dbReference type="ARBA" id="ARBA00022729"/>
    </source>
</evidence>
<dbReference type="PROSITE" id="PS51257">
    <property type="entry name" value="PROKAR_LIPOPROTEIN"/>
    <property type="match status" value="1"/>
</dbReference>
<reference evidence="8 9" key="1">
    <citation type="submission" date="2013-04" db="EMBL/GenBank/DDBJ databases">
        <title>The Genome Sequence of Parabacteroides goldsteinii DSM 19448.</title>
        <authorList>
            <consortium name="The Broad Institute Genomics Platform"/>
            <person name="Earl A."/>
            <person name="Ward D."/>
            <person name="Feldgarden M."/>
            <person name="Gevers D."/>
            <person name="Martens E."/>
            <person name="Sakamoto M."/>
            <person name="Benno Y."/>
            <person name="Song Y."/>
            <person name="Liu C."/>
            <person name="Lee J."/>
            <person name="Bolanos M."/>
            <person name="Vaisanen M.L."/>
            <person name="Finegold S.M."/>
            <person name="Walker B."/>
            <person name="Young S."/>
            <person name="Zeng Q."/>
            <person name="Gargeya S."/>
            <person name="Fitzgerald M."/>
            <person name="Haas B."/>
            <person name="Abouelleil A."/>
            <person name="Allen A.W."/>
            <person name="Alvarado L."/>
            <person name="Arachchi H.M."/>
            <person name="Berlin A.M."/>
            <person name="Chapman S.B."/>
            <person name="Gainer-Dewar J."/>
            <person name="Goldberg J."/>
            <person name="Griggs A."/>
            <person name="Gujja S."/>
            <person name="Hansen M."/>
            <person name="Howarth C."/>
            <person name="Imamovic A."/>
            <person name="Ireland A."/>
            <person name="Larimer J."/>
            <person name="McCowan C."/>
            <person name="Murphy C."/>
            <person name="Pearson M."/>
            <person name="Poon T.W."/>
            <person name="Priest M."/>
            <person name="Roberts A."/>
            <person name="Saif S."/>
            <person name="Shea T."/>
            <person name="Sisk P."/>
            <person name="Sykes S."/>
            <person name="Wortman J."/>
            <person name="Nusbaum C."/>
            <person name="Birren B."/>
        </authorList>
    </citation>
    <scope>NUCLEOTIDE SEQUENCE [LARGE SCALE GENOMIC DNA]</scope>
    <source>
        <strain evidence="8 9">DSM 19448</strain>
    </source>
</reference>
<evidence type="ECO:0000313" key="8">
    <source>
        <dbReference type="EMBL" id="KKB56850.1"/>
    </source>
</evidence>
<dbReference type="InterPro" id="IPR011990">
    <property type="entry name" value="TPR-like_helical_dom_sf"/>
</dbReference>
<evidence type="ECO:0000256" key="4">
    <source>
        <dbReference type="ARBA" id="ARBA00023136"/>
    </source>
</evidence>
<dbReference type="Gene3D" id="1.25.40.390">
    <property type="match status" value="1"/>
</dbReference>
<feature type="domain" description="RagB/SusD" evidence="6">
    <location>
        <begin position="329"/>
        <end position="618"/>
    </location>
</feature>
<comment type="caution">
    <text evidence="8">The sequence shown here is derived from an EMBL/GenBank/DDBJ whole genome shotgun (WGS) entry which is preliminary data.</text>
</comment>
<protein>
    <recommendedName>
        <fullName evidence="10">RagB/SusD domain-containing protein</fullName>
    </recommendedName>
</protein>
<dbReference type="Pfam" id="PF07980">
    <property type="entry name" value="SusD_RagB"/>
    <property type="match status" value="1"/>
</dbReference>
<keyword evidence="3" id="KW-0732">Signal</keyword>
<keyword evidence="5" id="KW-0998">Cell outer membrane</keyword>
<dbReference type="STRING" id="927665.HMPREF1535_01502"/>
<evidence type="ECO:0000256" key="1">
    <source>
        <dbReference type="ARBA" id="ARBA00004442"/>
    </source>
</evidence>
<keyword evidence="4" id="KW-0472">Membrane</keyword>
<proteinExistence type="inferred from homology"/>
<organism evidence="8 9">
    <name type="scientific">Parabacteroides goldsteinii DSM 19448 = WAL 12034</name>
    <dbReference type="NCBI Taxonomy" id="927665"/>
    <lineage>
        <taxon>Bacteria</taxon>
        <taxon>Pseudomonadati</taxon>
        <taxon>Bacteroidota</taxon>
        <taxon>Bacteroidia</taxon>
        <taxon>Bacteroidales</taxon>
        <taxon>Tannerellaceae</taxon>
        <taxon>Parabacteroides</taxon>
    </lineage>
</organism>
<evidence type="ECO:0000256" key="5">
    <source>
        <dbReference type="ARBA" id="ARBA00023237"/>
    </source>
</evidence>
<sequence length="618" mass="70710">MKKYKHKYTVISLLYMIGMLFTGCDGFLDVELDNQIKLEEVFNKRSTTEQYLAQVYGFVPQTYKWHENAVGASVPMSDEALFSWMSGLGYHSFLNGTWSVTTTSYAIWKNMYQAINQATVFMNHVDECVELTQKEKDIMKAEARFLRAYFYTLLINQYGPVYVWGDQDSDSSIHAEDIDRHPLEANVQFVLEEYDKAAEVLPLQITDLSWYGRVTKGVVLAAKARFLLYMASPLFNGCSLYQGMQNKDGELLFPQSPDLEKWQKAADAAKAVIDLGIYDLVRNTAETDPFKRAIRSYMGVTLEKWNKEVIWGQWQTDGMFIVVRCNPPKFCKTGYGGYCPSIRLVDTYPMAASGRFPVTGYNADGSPVIDPKSGYVEDGFKDSYKHPLDTFLLVKAHNSCVGRDARFYASVLANGFPWLNPAMRKDAVTFFDGGTSSYSGSGDCVKAGYSWRRMTDPTLNTDQGNWGQLVALIFRLGEIYLNYAEACNEKPNRDEAEALKYINLIRERSGLNKLEDAYPEVKGNKNLLRELIQKERMVELAFETLRLSDLRRWMTAKDVLNGKVWTRNVAAKNYEDSWHRTTSIWASGDRVFTDKNYLFPIPQEQLNEMQNLTQNYGW</sequence>
<accession>A0A0F5JH04</accession>
<name>A0A0F5JH04_9BACT</name>
<dbReference type="InterPro" id="IPR012944">
    <property type="entry name" value="SusD_RagB_dom"/>
</dbReference>
<dbReference type="AlphaFoldDB" id="A0A0F5JH04"/>
<evidence type="ECO:0000256" key="2">
    <source>
        <dbReference type="ARBA" id="ARBA00006275"/>
    </source>
</evidence>
<gene>
    <name evidence="8" type="ORF">HMPREF1535_01502</name>
</gene>
<dbReference type="HOGENOM" id="CLU_015553_0_3_10"/>
<feature type="domain" description="SusD-like N-terminal" evidence="7">
    <location>
        <begin position="27"/>
        <end position="228"/>
    </location>
</feature>
<dbReference type="PATRIC" id="fig|927665.4.peg.1535"/>
<dbReference type="EMBL" id="AQHV01000010">
    <property type="protein sequence ID" value="KKB56850.1"/>
    <property type="molecule type" value="Genomic_DNA"/>
</dbReference>
<evidence type="ECO:0000259" key="7">
    <source>
        <dbReference type="Pfam" id="PF14322"/>
    </source>
</evidence>
<comment type="subcellular location">
    <subcellularLocation>
        <location evidence="1">Cell outer membrane</location>
    </subcellularLocation>
</comment>
<dbReference type="GO" id="GO:0009279">
    <property type="term" value="C:cell outer membrane"/>
    <property type="evidence" value="ECO:0007669"/>
    <property type="project" value="UniProtKB-SubCell"/>
</dbReference>
<evidence type="ECO:0000313" key="9">
    <source>
        <dbReference type="Proteomes" id="UP000033047"/>
    </source>
</evidence>
<dbReference type="InterPro" id="IPR033985">
    <property type="entry name" value="SusD-like_N"/>
</dbReference>
<dbReference type="Proteomes" id="UP000033047">
    <property type="component" value="Unassembled WGS sequence"/>
</dbReference>
<evidence type="ECO:0008006" key="10">
    <source>
        <dbReference type="Google" id="ProtNLM"/>
    </source>
</evidence>
<comment type="similarity">
    <text evidence="2">Belongs to the SusD family.</text>
</comment>
<evidence type="ECO:0000259" key="6">
    <source>
        <dbReference type="Pfam" id="PF07980"/>
    </source>
</evidence>
<dbReference type="Pfam" id="PF14322">
    <property type="entry name" value="SusD-like_3"/>
    <property type="match status" value="1"/>
</dbReference>